<feature type="compositionally biased region" description="Pro residues" evidence="1">
    <location>
        <begin position="351"/>
        <end position="361"/>
    </location>
</feature>
<dbReference type="InterPro" id="IPR013783">
    <property type="entry name" value="Ig-like_fold"/>
</dbReference>
<dbReference type="OrthoDB" id="245697at2759"/>
<dbReference type="InterPro" id="IPR036420">
    <property type="entry name" value="BRCT_dom_sf"/>
</dbReference>
<feature type="compositionally biased region" description="Acidic residues" evidence="1">
    <location>
        <begin position="461"/>
        <end position="477"/>
    </location>
</feature>
<evidence type="ECO:0000259" key="3">
    <source>
        <dbReference type="PROSITE" id="PS50853"/>
    </source>
</evidence>
<evidence type="ECO:0000256" key="1">
    <source>
        <dbReference type="SAM" id="MobiDB-lite"/>
    </source>
</evidence>
<name>A0A5C3F052_9BASI</name>
<dbReference type="PANTHER" id="PTHR47351:SF1">
    <property type="entry name" value="CHITIN BIOSYNTHESIS PROTEIN CHS5"/>
    <property type="match status" value="1"/>
</dbReference>
<dbReference type="CDD" id="cd00063">
    <property type="entry name" value="FN3"/>
    <property type="match status" value="1"/>
</dbReference>
<feature type="compositionally biased region" description="Acidic residues" evidence="1">
    <location>
        <begin position="490"/>
        <end position="500"/>
    </location>
</feature>
<dbReference type="EMBL" id="OOIP01000007">
    <property type="protein sequence ID" value="SPO37455.1"/>
    <property type="molecule type" value="Genomic_DNA"/>
</dbReference>
<dbReference type="GO" id="GO:0000747">
    <property type="term" value="P:conjugation with cellular fusion"/>
    <property type="evidence" value="ECO:0007669"/>
    <property type="project" value="TreeGrafter"/>
</dbReference>
<feature type="compositionally biased region" description="Low complexity" evidence="1">
    <location>
        <begin position="383"/>
        <end position="396"/>
    </location>
</feature>
<evidence type="ECO:0000259" key="2">
    <source>
        <dbReference type="PROSITE" id="PS50172"/>
    </source>
</evidence>
<dbReference type="Pfam" id="PF16892">
    <property type="entry name" value="CHS5_N"/>
    <property type="match status" value="1"/>
</dbReference>
<dbReference type="InterPro" id="IPR031669">
    <property type="entry name" value="Fn3_2"/>
</dbReference>
<dbReference type="Gene3D" id="6.20.120.50">
    <property type="match status" value="1"/>
</dbReference>
<evidence type="ECO:0000313" key="4">
    <source>
        <dbReference type="EMBL" id="SPO37455.1"/>
    </source>
</evidence>
<feature type="compositionally biased region" description="Acidic residues" evidence="1">
    <location>
        <begin position="526"/>
        <end position="539"/>
    </location>
</feature>
<dbReference type="SMART" id="SM00060">
    <property type="entry name" value="FN3"/>
    <property type="match status" value="1"/>
</dbReference>
<sequence>MATHYVNQVAPNYVHAGMRPSSSSSNNDDSFTFTVGKLDAGMAILIGERASLIEFPSLLLPPGVSSGSVVNIRVLRNQDEEKRQKSEFDQLQEDILSTFGTEAPKPPALRLRNVTQTSVTLEWDRLSLATASLLSLDIYRNGQRLAPIPNPLHNTSTKLSGLDLDAEYTFHLVLKTTAGTFASPVIRTRTHTIHQTSGISVCFGHVADPEVLAAAKDALGNMQARWSDRIQIDTTHFVCTDPRNPGDTNAGNGQGNGYAKAMQLSIPVVKPHWIFACHDQKKMVGIAPYYLDQDPPNATTIRDSIARLRGNQAPAAAAASAAADGQAAPVEAAAQAAVAAAKDMDTAVAPASPPRADPAPEPAADGHEVDEHDLPPIPLSMVAGSAAGAGAAATAEEGTEHGPPSPSPADGPAPDATTTNELGLQLTDGIDEPGYDGAPTAAAHRPTPPVGSPNPSIEVTGPDEESGTPIGFDDDGEEITHFPPHRPAGDGDDDGDGDEESITRRLEQQAEQDQGGDETHTQADGGQDDADDDEGEMDDVSLGGGGGRD</sequence>
<feature type="region of interest" description="Disordered" evidence="1">
    <location>
        <begin position="345"/>
        <end position="549"/>
    </location>
</feature>
<dbReference type="Gene3D" id="2.60.40.10">
    <property type="entry name" value="Immunoglobulins"/>
    <property type="match status" value="1"/>
</dbReference>
<dbReference type="GO" id="GO:0005802">
    <property type="term" value="C:trans-Golgi network"/>
    <property type="evidence" value="ECO:0007669"/>
    <property type="project" value="TreeGrafter"/>
</dbReference>
<feature type="domain" description="Fibronectin type-III" evidence="3">
    <location>
        <begin position="103"/>
        <end position="196"/>
    </location>
</feature>
<dbReference type="InterPro" id="IPR031673">
    <property type="entry name" value="Chs5_N"/>
</dbReference>
<dbReference type="PROSITE" id="PS50853">
    <property type="entry name" value="FN3"/>
    <property type="match status" value="1"/>
</dbReference>
<dbReference type="InterPro" id="IPR001357">
    <property type="entry name" value="BRCT_dom"/>
</dbReference>
<dbReference type="Pfam" id="PF00533">
    <property type="entry name" value="BRCT"/>
    <property type="match status" value="1"/>
</dbReference>
<protein>
    <submittedName>
        <fullName evidence="4">Related to CHS5 - chitin biosynthesis protein</fullName>
    </submittedName>
</protein>
<dbReference type="GO" id="GO:0006893">
    <property type="term" value="P:Golgi to plasma membrane transport"/>
    <property type="evidence" value="ECO:0007669"/>
    <property type="project" value="TreeGrafter"/>
</dbReference>
<dbReference type="SUPFAM" id="SSF49265">
    <property type="entry name" value="Fibronectin type III"/>
    <property type="match status" value="1"/>
</dbReference>
<keyword evidence="5" id="KW-1185">Reference proteome</keyword>
<dbReference type="InterPro" id="IPR003961">
    <property type="entry name" value="FN3_dom"/>
</dbReference>
<accession>A0A5C3F052</accession>
<dbReference type="Gene3D" id="3.40.50.10190">
    <property type="entry name" value="BRCT domain"/>
    <property type="match status" value="1"/>
</dbReference>
<dbReference type="PROSITE" id="PS50172">
    <property type="entry name" value="BRCT"/>
    <property type="match status" value="1"/>
</dbReference>
<dbReference type="InterPro" id="IPR036116">
    <property type="entry name" value="FN3_sf"/>
</dbReference>
<dbReference type="InterPro" id="IPR052827">
    <property type="entry name" value="CHS_Export/Cell_Fusion_Reg"/>
</dbReference>
<dbReference type="FunFam" id="2.60.40.10:FF:000453">
    <property type="entry name" value="Chitin biosynthesis protein CHS5"/>
    <property type="match status" value="1"/>
</dbReference>
<dbReference type="SUPFAM" id="SSF52113">
    <property type="entry name" value="BRCT domain"/>
    <property type="match status" value="1"/>
</dbReference>
<feature type="domain" description="BRCT" evidence="2">
    <location>
        <begin position="233"/>
        <end position="291"/>
    </location>
</feature>
<dbReference type="AlphaFoldDB" id="A0A5C3F052"/>
<dbReference type="PANTHER" id="PTHR47351">
    <property type="entry name" value="CHITIN BIOSYNTHESIS PROTEIN CHS5"/>
    <property type="match status" value="1"/>
</dbReference>
<evidence type="ECO:0000313" key="5">
    <source>
        <dbReference type="Proteomes" id="UP000323386"/>
    </source>
</evidence>
<reference evidence="4 5" key="1">
    <citation type="submission" date="2018-03" db="EMBL/GenBank/DDBJ databases">
        <authorList>
            <person name="Guldener U."/>
        </authorList>
    </citation>
    <scope>NUCLEOTIDE SEQUENCE [LARGE SCALE GENOMIC DNA]</scope>
    <source>
        <strain evidence="4 5">DAOM196992</strain>
    </source>
</reference>
<feature type="compositionally biased region" description="Basic and acidic residues" evidence="1">
    <location>
        <begin position="364"/>
        <end position="374"/>
    </location>
</feature>
<dbReference type="Proteomes" id="UP000323386">
    <property type="component" value="Unassembled WGS sequence"/>
</dbReference>
<dbReference type="CDD" id="cd13945">
    <property type="entry name" value="Chs5_N"/>
    <property type="match status" value="1"/>
</dbReference>
<organism evidence="4 5">
    <name type="scientific">Pseudozyma flocculosa</name>
    <dbReference type="NCBI Taxonomy" id="84751"/>
    <lineage>
        <taxon>Eukaryota</taxon>
        <taxon>Fungi</taxon>
        <taxon>Dikarya</taxon>
        <taxon>Basidiomycota</taxon>
        <taxon>Ustilaginomycotina</taxon>
        <taxon>Ustilaginomycetes</taxon>
        <taxon>Ustilaginales</taxon>
        <taxon>Ustilaginaceae</taxon>
        <taxon>Pseudozyma</taxon>
    </lineage>
</organism>
<proteinExistence type="predicted"/>
<dbReference type="GO" id="GO:0046983">
    <property type="term" value="F:protein dimerization activity"/>
    <property type="evidence" value="ECO:0007669"/>
    <property type="project" value="InterPro"/>
</dbReference>
<dbReference type="GO" id="GO:0034044">
    <property type="term" value="C:exomer complex"/>
    <property type="evidence" value="ECO:0007669"/>
    <property type="project" value="TreeGrafter"/>
</dbReference>
<dbReference type="Pfam" id="PF16893">
    <property type="entry name" value="fn3_2"/>
    <property type="match status" value="1"/>
</dbReference>
<gene>
    <name evidence="4" type="ORF">PSFLO_02929</name>
</gene>